<feature type="region of interest" description="Disordered" evidence="6">
    <location>
        <begin position="40"/>
        <end position="63"/>
    </location>
</feature>
<dbReference type="EMBL" id="KB111329">
    <property type="protein sequence ID" value="ELK25974.1"/>
    <property type="molecule type" value="Genomic_DNA"/>
</dbReference>
<dbReference type="Gene3D" id="1.20.1260.10">
    <property type="match status" value="1"/>
</dbReference>
<sequence>MDSPTKRNTPSTQEFSQTPGEGYAADPQAVSGLAQNLSNLTLTPSTESPSLPPKPSPQQQDIGNNLKASGLGLNQGMLYTRRRGARTVASVQREMKEMRERIRLMMIRRADAIKFRTLYLDVLKPSQDECGDTQVTMEATRDLERNLNQALLDLRALGSAGAEPRLGGFLQNHFLGEQNNFLGEQVKLIKKMGDHLTYLCRLAGPRLEDFEEPLKGSSSSMTRSLWSLEDFEEPLCIPWCLAFAWTSPLNF</sequence>
<dbReference type="SUPFAM" id="SSF47240">
    <property type="entry name" value="Ferritin-like"/>
    <property type="match status" value="1"/>
</dbReference>
<accession>L5LI44</accession>
<dbReference type="GO" id="GO:0044754">
    <property type="term" value="C:autolysosome"/>
    <property type="evidence" value="ECO:0007669"/>
    <property type="project" value="UniProtKB-SubCell"/>
</dbReference>
<evidence type="ECO:0000256" key="1">
    <source>
        <dbReference type="ARBA" id="ARBA00040044"/>
    </source>
</evidence>
<evidence type="ECO:0000256" key="5">
    <source>
        <dbReference type="PIRSR" id="PIRSR601519-1"/>
    </source>
</evidence>
<dbReference type="GO" id="GO:0008199">
    <property type="term" value="F:ferric iron binding"/>
    <property type="evidence" value="ECO:0007669"/>
    <property type="project" value="InterPro"/>
</dbReference>
<dbReference type="InterPro" id="IPR012347">
    <property type="entry name" value="Ferritin-like"/>
</dbReference>
<dbReference type="GO" id="GO:0006826">
    <property type="term" value="P:iron ion transport"/>
    <property type="evidence" value="ECO:0007669"/>
    <property type="project" value="InterPro"/>
</dbReference>
<gene>
    <name evidence="7" type="ORF">MDA_GLEAN10021943</name>
</gene>
<evidence type="ECO:0000256" key="2">
    <source>
        <dbReference type="ARBA" id="ARBA00044942"/>
    </source>
</evidence>
<evidence type="ECO:0000313" key="8">
    <source>
        <dbReference type="Proteomes" id="UP000010556"/>
    </source>
</evidence>
<evidence type="ECO:0000256" key="6">
    <source>
        <dbReference type="SAM" id="MobiDB-lite"/>
    </source>
</evidence>
<comment type="subcellular location">
    <subcellularLocation>
        <location evidence="2">Autolysosome</location>
    </subcellularLocation>
</comment>
<feature type="binding site" evidence="5">
    <location>
        <position position="185"/>
    </location>
    <ligand>
        <name>Fe cation</name>
        <dbReference type="ChEBI" id="CHEBI:24875"/>
        <label>1</label>
    </ligand>
</feature>
<dbReference type="Proteomes" id="UP000010556">
    <property type="component" value="Unassembled WGS sequence"/>
</dbReference>
<dbReference type="GO" id="GO:0008198">
    <property type="term" value="F:ferrous iron binding"/>
    <property type="evidence" value="ECO:0007669"/>
    <property type="project" value="TreeGrafter"/>
</dbReference>
<feature type="binding site" evidence="5">
    <location>
        <position position="144"/>
    </location>
    <ligand>
        <name>Fe cation</name>
        <dbReference type="ChEBI" id="CHEBI:24875"/>
        <label>1</label>
    </ligand>
</feature>
<keyword evidence="5" id="KW-0479">Metal-binding</keyword>
<feature type="compositionally biased region" description="Polar residues" evidence="6">
    <location>
        <begin position="1"/>
        <end position="19"/>
    </location>
</feature>
<dbReference type="AlphaFoldDB" id="L5LI44"/>
<dbReference type="PANTHER" id="PTHR11431:SF47">
    <property type="entry name" value="FERRITIN LIGHT CHAIN"/>
    <property type="match status" value="1"/>
</dbReference>
<protein>
    <recommendedName>
        <fullName evidence="1">Ferritin light chain</fullName>
    </recommendedName>
</protein>
<evidence type="ECO:0000256" key="4">
    <source>
        <dbReference type="ARBA" id="ARBA00047045"/>
    </source>
</evidence>
<dbReference type="InterPro" id="IPR009078">
    <property type="entry name" value="Ferritin-like_SF"/>
</dbReference>
<feature type="compositionally biased region" description="Low complexity" evidence="6">
    <location>
        <begin position="40"/>
        <end position="49"/>
    </location>
</feature>
<proteinExistence type="predicted"/>
<reference evidence="8" key="1">
    <citation type="journal article" date="2013" name="Science">
        <title>Comparative analysis of bat genomes provides insight into the evolution of flight and immunity.</title>
        <authorList>
            <person name="Zhang G."/>
            <person name="Cowled C."/>
            <person name="Shi Z."/>
            <person name="Huang Z."/>
            <person name="Bishop-Lilly K.A."/>
            <person name="Fang X."/>
            <person name="Wynne J.W."/>
            <person name="Xiong Z."/>
            <person name="Baker M.L."/>
            <person name="Zhao W."/>
            <person name="Tachedjian M."/>
            <person name="Zhu Y."/>
            <person name="Zhou P."/>
            <person name="Jiang X."/>
            <person name="Ng J."/>
            <person name="Yang L."/>
            <person name="Wu L."/>
            <person name="Xiao J."/>
            <person name="Feng Y."/>
            <person name="Chen Y."/>
            <person name="Sun X."/>
            <person name="Zhang Y."/>
            <person name="Marsh G.A."/>
            <person name="Crameri G."/>
            <person name="Broder C.C."/>
            <person name="Frey K.G."/>
            <person name="Wang L.F."/>
            <person name="Wang J."/>
        </authorList>
    </citation>
    <scope>NUCLEOTIDE SEQUENCE [LARGE SCALE GENOMIC DNA]</scope>
</reference>
<evidence type="ECO:0000313" key="7">
    <source>
        <dbReference type="EMBL" id="ELK25974.1"/>
    </source>
</evidence>
<keyword evidence="5" id="KW-0408">Iron</keyword>
<comment type="function">
    <text evidence="3">Stores iron in a soluble, non-toxic, readily available form. Important for iron homeostasis. Iron is taken up in the ferrous form and deposited as ferric hydroxides after oxidation. Also plays a role in delivery of iron to cells. Mediates iron uptake in capsule cells of the developing kidney. Delivery to lysosomes by the cargo receptor NCOA4 for autophagic degradation and release or iron.</text>
</comment>
<dbReference type="PANTHER" id="PTHR11431">
    <property type="entry name" value="FERRITIN"/>
    <property type="match status" value="1"/>
</dbReference>
<name>L5LI44_MYODS</name>
<dbReference type="GO" id="GO:0006879">
    <property type="term" value="P:intracellular iron ion homeostasis"/>
    <property type="evidence" value="ECO:0007669"/>
    <property type="project" value="InterPro"/>
</dbReference>
<keyword evidence="8" id="KW-1185">Reference proteome</keyword>
<comment type="subunit">
    <text evidence="4">Oligomer of 24 subunits. There are two types of subunits: L (light) chain and H (heavy) chain. The major chain can be light or heavy, depending on the species and tissue type. The functional molecule forms a roughly spherical shell with a diameter of 12 nm and contains a central cavity into which the insoluble mineral iron core is deposited. Interacts with NCOA4.</text>
</comment>
<dbReference type="InterPro" id="IPR001519">
    <property type="entry name" value="Ferritin"/>
</dbReference>
<organism evidence="7 8">
    <name type="scientific">Myotis davidii</name>
    <name type="common">David's myotis</name>
    <dbReference type="NCBI Taxonomy" id="225400"/>
    <lineage>
        <taxon>Eukaryota</taxon>
        <taxon>Metazoa</taxon>
        <taxon>Chordata</taxon>
        <taxon>Craniata</taxon>
        <taxon>Vertebrata</taxon>
        <taxon>Euteleostomi</taxon>
        <taxon>Mammalia</taxon>
        <taxon>Eutheria</taxon>
        <taxon>Laurasiatheria</taxon>
        <taxon>Chiroptera</taxon>
        <taxon>Yangochiroptera</taxon>
        <taxon>Vespertilionidae</taxon>
        <taxon>Myotis</taxon>
    </lineage>
</organism>
<evidence type="ECO:0000256" key="3">
    <source>
        <dbReference type="ARBA" id="ARBA00045578"/>
    </source>
</evidence>
<feature type="region of interest" description="Disordered" evidence="6">
    <location>
        <begin position="1"/>
        <end position="26"/>
    </location>
</feature>